<evidence type="ECO:0000256" key="4">
    <source>
        <dbReference type="ARBA" id="ARBA00023004"/>
    </source>
</evidence>
<feature type="binding site" evidence="5">
    <location>
        <position position="237"/>
    </location>
    <ligand>
        <name>Fe cation</name>
        <dbReference type="ChEBI" id="CHEBI:24875"/>
        <note>catalytic</note>
    </ligand>
</feature>
<keyword evidence="8" id="KW-1185">Reference proteome</keyword>
<dbReference type="GO" id="GO:0016121">
    <property type="term" value="P:carotene catabolic process"/>
    <property type="evidence" value="ECO:0007669"/>
    <property type="project" value="TreeGrafter"/>
</dbReference>
<dbReference type="Proteomes" id="UP001219568">
    <property type="component" value="Unassembled WGS sequence"/>
</dbReference>
<reference evidence="7" key="1">
    <citation type="journal article" date="2023" name="IMA Fungus">
        <title>Comparative genomic study of the Penicillium genus elucidates a diverse pangenome and 15 lateral gene transfer events.</title>
        <authorList>
            <person name="Petersen C."/>
            <person name="Sorensen T."/>
            <person name="Nielsen M.R."/>
            <person name="Sondergaard T.E."/>
            <person name="Sorensen J.L."/>
            <person name="Fitzpatrick D.A."/>
            <person name="Frisvad J.C."/>
            <person name="Nielsen K.L."/>
        </authorList>
    </citation>
    <scope>NUCLEOTIDE SEQUENCE</scope>
    <source>
        <strain evidence="7">IBT 15450</strain>
    </source>
</reference>
<gene>
    <name evidence="7" type="ORF">N7460_008004</name>
</gene>
<dbReference type="GO" id="GO:0010436">
    <property type="term" value="F:carotenoid dioxygenase activity"/>
    <property type="evidence" value="ECO:0007669"/>
    <property type="project" value="TreeGrafter"/>
</dbReference>
<evidence type="ECO:0000256" key="6">
    <source>
        <dbReference type="SAM" id="MobiDB-lite"/>
    </source>
</evidence>
<keyword evidence="2 5" id="KW-0479">Metal-binding</keyword>
<feature type="binding site" evidence="5">
    <location>
        <position position="309"/>
    </location>
    <ligand>
        <name>Fe cation</name>
        <dbReference type="ChEBI" id="CHEBI:24875"/>
        <note>catalytic</note>
    </ligand>
</feature>
<comment type="caution">
    <text evidence="7">The sequence shown here is derived from an EMBL/GenBank/DDBJ whole genome shotgun (WGS) entry which is preliminary data.</text>
</comment>
<dbReference type="PANTHER" id="PTHR10543:SF89">
    <property type="entry name" value="CAROTENOID 9,10(9',10')-CLEAVAGE DIOXYGENASE 1"/>
    <property type="match status" value="1"/>
</dbReference>
<evidence type="ECO:0000256" key="5">
    <source>
        <dbReference type="PIRSR" id="PIRSR604294-1"/>
    </source>
</evidence>
<feature type="region of interest" description="Disordered" evidence="6">
    <location>
        <begin position="1"/>
        <end position="38"/>
    </location>
</feature>
<dbReference type="GO" id="GO:0046872">
    <property type="term" value="F:metal ion binding"/>
    <property type="evidence" value="ECO:0007669"/>
    <property type="project" value="UniProtKB-KW"/>
</dbReference>
<dbReference type="InterPro" id="IPR004294">
    <property type="entry name" value="Carotenoid_Oase"/>
</dbReference>
<proteinExistence type="inferred from homology"/>
<dbReference type="EMBL" id="JAQJZL010000009">
    <property type="protein sequence ID" value="KAJ6038233.1"/>
    <property type="molecule type" value="Genomic_DNA"/>
</dbReference>
<feature type="binding site" evidence="5">
    <location>
        <position position="186"/>
    </location>
    <ligand>
        <name>Fe cation</name>
        <dbReference type="ChEBI" id="CHEBI:24875"/>
        <note>catalytic</note>
    </ligand>
</feature>
<dbReference type="AlphaFoldDB" id="A0AAD6I9T9"/>
<evidence type="ECO:0000313" key="7">
    <source>
        <dbReference type="EMBL" id="KAJ6038233.1"/>
    </source>
</evidence>
<accession>A0AAD6I9T9</accession>
<reference evidence="7" key="2">
    <citation type="submission" date="2023-01" db="EMBL/GenBank/DDBJ databases">
        <authorList>
            <person name="Petersen C."/>
        </authorList>
    </citation>
    <scope>NUCLEOTIDE SEQUENCE</scope>
    <source>
        <strain evidence="7">IBT 15450</strain>
    </source>
</reference>
<dbReference type="Pfam" id="PF03055">
    <property type="entry name" value="RPE65"/>
    <property type="match status" value="1"/>
</dbReference>
<comment type="cofactor">
    <cofactor evidence="5">
        <name>Fe(2+)</name>
        <dbReference type="ChEBI" id="CHEBI:29033"/>
    </cofactor>
    <text evidence="5">Binds 1 Fe(2+) ion per subunit.</text>
</comment>
<evidence type="ECO:0000256" key="3">
    <source>
        <dbReference type="ARBA" id="ARBA00023002"/>
    </source>
</evidence>
<dbReference type="PANTHER" id="PTHR10543">
    <property type="entry name" value="BETA-CAROTENE DIOXYGENASE"/>
    <property type="match status" value="1"/>
</dbReference>
<evidence type="ECO:0000313" key="8">
    <source>
        <dbReference type="Proteomes" id="UP001219568"/>
    </source>
</evidence>
<sequence>MSPASPPNQSNAHPNPDHFGLTSDRKPPALGPASVGAPGRVEGEMADLVVLGELPKEIDGTFYRIMVDPFYPLLPGNPPIEGDGSISAFRIHDGKVDLKIRYVDTERLKLERAAGKRLFGLYRNPFSHHPCVRAAVDSTANTNLIFWNGQVLALKESALPYAVDPNTLETLSYDPFKSPGKTFSAHPKVDPFTNELVVYGYEANGLASDDVVTYSITRDGEIKDVQWNHTPWAAMIHDCAITTNFIILFMWPFEADLEGMKNGGHHWKWAEGRNVTFQVIPRRADKVPEGWSKGEARTYQWTQNSFLLHSAGAWEGNGKIYIETSRVFANLSPSWGGKGSLPFSMNPAADFVRWELDLSRPTQSTIPDPEIVVNLPSEFPRIDERRMGREYNIIYLPVVAADLPSNGFPMPVALNALAKVDKKAGTIDYFKPGEECVVEEPIFIPRRENSPEGDGWILSMIQRVKQRRSDLVIIDSRDFSKPIAIVQMPLYLRGQVHGNWVGASEHSSIARPLTRVFEASGISGKGALN</sequence>
<organism evidence="7 8">
    <name type="scientific">Penicillium canescens</name>
    <dbReference type="NCBI Taxonomy" id="5083"/>
    <lineage>
        <taxon>Eukaryota</taxon>
        <taxon>Fungi</taxon>
        <taxon>Dikarya</taxon>
        <taxon>Ascomycota</taxon>
        <taxon>Pezizomycotina</taxon>
        <taxon>Eurotiomycetes</taxon>
        <taxon>Eurotiomycetidae</taxon>
        <taxon>Eurotiales</taxon>
        <taxon>Aspergillaceae</taxon>
        <taxon>Penicillium</taxon>
    </lineage>
</organism>
<evidence type="ECO:0000256" key="2">
    <source>
        <dbReference type="ARBA" id="ARBA00022723"/>
    </source>
</evidence>
<feature type="binding site" evidence="5">
    <location>
        <position position="497"/>
    </location>
    <ligand>
        <name>Fe cation</name>
        <dbReference type="ChEBI" id="CHEBI:24875"/>
        <note>catalytic</note>
    </ligand>
</feature>
<keyword evidence="3" id="KW-0560">Oxidoreductase</keyword>
<name>A0AAD6I9T9_PENCN</name>
<protein>
    <submittedName>
        <fullName evidence="7">Uncharacterized protein</fullName>
    </submittedName>
</protein>
<comment type="similarity">
    <text evidence="1">Belongs to the carotenoid oxygenase family.</text>
</comment>
<keyword evidence="4 5" id="KW-0408">Iron</keyword>
<evidence type="ECO:0000256" key="1">
    <source>
        <dbReference type="ARBA" id="ARBA00006787"/>
    </source>
</evidence>